<evidence type="ECO:0000259" key="1">
    <source>
        <dbReference type="Pfam" id="PF18990"/>
    </source>
</evidence>
<comment type="caution">
    <text evidence="2">The sequence shown here is derived from an EMBL/GenBank/DDBJ whole genome shotgun (WGS) entry which is preliminary data.</text>
</comment>
<dbReference type="EMBL" id="WACR01000001">
    <property type="protein sequence ID" value="KAB1066258.1"/>
    <property type="molecule type" value="Genomic_DNA"/>
</dbReference>
<dbReference type="Pfam" id="PF18990">
    <property type="entry name" value="DUF5723"/>
    <property type="match status" value="1"/>
</dbReference>
<dbReference type="RefSeq" id="WP_151166246.1">
    <property type="nucleotide sequence ID" value="NZ_WACR01000001.1"/>
</dbReference>
<reference evidence="2 3" key="1">
    <citation type="submission" date="2019-09" db="EMBL/GenBank/DDBJ databases">
        <title>Genomes of Cryomorphaceae.</title>
        <authorList>
            <person name="Bowman J.P."/>
        </authorList>
    </citation>
    <scope>NUCLEOTIDE SEQUENCE [LARGE SCALE GENOMIC DNA]</scope>
    <source>
        <strain evidence="2 3">KCTC 52047</strain>
    </source>
</reference>
<dbReference type="InterPro" id="IPR043781">
    <property type="entry name" value="DUF5723"/>
</dbReference>
<dbReference type="OrthoDB" id="9805336at2"/>
<accession>A0A6N6M834</accession>
<dbReference type="Proteomes" id="UP000435357">
    <property type="component" value="Unassembled WGS sequence"/>
</dbReference>
<gene>
    <name evidence="2" type="ORF">F3059_01925</name>
</gene>
<organism evidence="2 3">
    <name type="scientific">Salibacter halophilus</name>
    <dbReference type="NCBI Taxonomy" id="1803916"/>
    <lineage>
        <taxon>Bacteria</taxon>
        <taxon>Pseudomonadati</taxon>
        <taxon>Bacteroidota</taxon>
        <taxon>Flavobacteriia</taxon>
        <taxon>Flavobacteriales</taxon>
        <taxon>Salibacteraceae</taxon>
        <taxon>Salibacter</taxon>
    </lineage>
</organism>
<name>A0A6N6M834_9FLAO</name>
<dbReference type="AlphaFoldDB" id="A0A6N6M834"/>
<sequence length="492" mass="56038">MHLKFLTPFFIILMTLSFFTVRAQEQIGLAQGNANVTEGVRLNPSFSADAKPWLDMHFGGGFGHFTNNYGFFSKENFNLYKFKFNPDFSTGSESPVWANGEARLTGPGFSLVSGNWSIGINSAVRVFGSARDVPVDMADNYWYDWKVDDHVGQSFSSGNFRVNGMSWMELGFNGSGIIRRRNNNMWTLGGTVKILRGINQTSFKIQQFDYSVPNDTTFQVSNMTGQYSTSPLNIFNGWGVSGDIGVTFKKMMKGIERYVPHSLDANCDHIDYHYRFGVSLLDVGYVNYTNETQVREIENGSSTWDRRMAFVNNDLQKIRNGFETRFDGQFSNSSNSVRAWLPMAISAQFDYNTFRKNIFLNVSGMIGIPKSNMVGVQRMSWIAFTPRIEKKRFEFSLPFSINQKGAANLGFGLRFWSLSLGVSNLLPVLTGQDIYHFGGYVHLKHAIFTSLDCKRGYKRPQPDWSFLRCVNPLNLFPKLGREKRKKQKRYLD</sequence>
<evidence type="ECO:0000313" key="3">
    <source>
        <dbReference type="Proteomes" id="UP000435357"/>
    </source>
</evidence>
<feature type="domain" description="DUF5723" evidence="1">
    <location>
        <begin position="65"/>
        <end position="415"/>
    </location>
</feature>
<protein>
    <recommendedName>
        <fullName evidence="1">DUF5723 domain-containing protein</fullName>
    </recommendedName>
</protein>
<keyword evidence="3" id="KW-1185">Reference proteome</keyword>
<evidence type="ECO:0000313" key="2">
    <source>
        <dbReference type="EMBL" id="KAB1066258.1"/>
    </source>
</evidence>
<proteinExistence type="predicted"/>